<evidence type="ECO:0000256" key="3">
    <source>
        <dbReference type="ARBA" id="ARBA00022833"/>
    </source>
</evidence>
<evidence type="ECO:0000259" key="6">
    <source>
        <dbReference type="PROSITE" id="PS50808"/>
    </source>
</evidence>
<keyword evidence="3" id="KW-0862">Zinc</keyword>
<dbReference type="Pfam" id="PF02892">
    <property type="entry name" value="zf-BED"/>
    <property type="match status" value="1"/>
</dbReference>
<dbReference type="GO" id="GO:1990837">
    <property type="term" value="F:sequence-specific double-stranded DNA binding"/>
    <property type="evidence" value="ECO:0007669"/>
    <property type="project" value="TreeGrafter"/>
</dbReference>
<dbReference type="SUPFAM" id="SSF57667">
    <property type="entry name" value="beta-beta-alpha zinc fingers"/>
    <property type="match status" value="1"/>
</dbReference>
<dbReference type="InterPro" id="IPR003656">
    <property type="entry name" value="Znf_BED"/>
</dbReference>
<dbReference type="InterPro" id="IPR036236">
    <property type="entry name" value="Znf_C2H2_sf"/>
</dbReference>
<comment type="caution">
    <text evidence="7">The sequence shown here is derived from an EMBL/GenBank/DDBJ whole genome shotgun (WGS) entry which is preliminary data.</text>
</comment>
<dbReference type="GO" id="GO:0005634">
    <property type="term" value="C:nucleus"/>
    <property type="evidence" value="ECO:0007669"/>
    <property type="project" value="TreeGrafter"/>
</dbReference>
<dbReference type="SMART" id="SM00614">
    <property type="entry name" value="ZnF_BED"/>
    <property type="match status" value="1"/>
</dbReference>
<dbReference type="GO" id="GO:0008270">
    <property type="term" value="F:zinc ion binding"/>
    <property type="evidence" value="ECO:0007669"/>
    <property type="project" value="UniProtKB-KW"/>
</dbReference>
<organism evidence="7 8">
    <name type="scientific">Ficus carica</name>
    <name type="common">Common fig</name>
    <dbReference type="NCBI Taxonomy" id="3494"/>
    <lineage>
        <taxon>Eukaryota</taxon>
        <taxon>Viridiplantae</taxon>
        <taxon>Streptophyta</taxon>
        <taxon>Embryophyta</taxon>
        <taxon>Tracheophyta</taxon>
        <taxon>Spermatophyta</taxon>
        <taxon>Magnoliopsida</taxon>
        <taxon>eudicotyledons</taxon>
        <taxon>Gunneridae</taxon>
        <taxon>Pentapetalae</taxon>
        <taxon>rosids</taxon>
        <taxon>fabids</taxon>
        <taxon>Rosales</taxon>
        <taxon>Moraceae</taxon>
        <taxon>Ficeae</taxon>
        <taxon>Ficus</taxon>
    </lineage>
</organism>
<proteinExistence type="predicted"/>
<dbReference type="InterPro" id="IPR053031">
    <property type="entry name" value="Cuticle_assoc_protein"/>
</dbReference>
<evidence type="ECO:0000256" key="2">
    <source>
        <dbReference type="ARBA" id="ARBA00022771"/>
    </source>
</evidence>
<evidence type="ECO:0000256" key="1">
    <source>
        <dbReference type="ARBA" id="ARBA00022723"/>
    </source>
</evidence>
<dbReference type="PANTHER" id="PTHR34396">
    <property type="entry name" value="OS03G0264950 PROTEIN-RELATED"/>
    <property type="match status" value="1"/>
</dbReference>
<keyword evidence="1" id="KW-0479">Metal-binding</keyword>
<reference evidence="7" key="1">
    <citation type="submission" date="2023-07" db="EMBL/GenBank/DDBJ databases">
        <title>draft genome sequence of fig (Ficus carica).</title>
        <authorList>
            <person name="Takahashi T."/>
            <person name="Nishimura K."/>
        </authorList>
    </citation>
    <scope>NUCLEOTIDE SEQUENCE</scope>
</reference>
<protein>
    <recommendedName>
        <fullName evidence="6">BED-type domain-containing protein</fullName>
    </recommendedName>
</protein>
<dbReference type="PROSITE" id="PS50808">
    <property type="entry name" value="ZF_BED"/>
    <property type="match status" value="1"/>
</dbReference>
<name>A0AA88AHG9_FICCA</name>
<sequence>MPHPSCEPSPIDLEKGTDEKMVKGKELRKRKPLKIPKQSREIWEHFKRVKDDGGNIKAVCNYCKMSYASHPKKHGTSSLRSHLKACPENPKTVDPLILNLKVAETIGRVCILAWLGSILDLDLQYRIWMD</sequence>
<feature type="compositionally biased region" description="Basic and acidic residues" evidence="5">
    <location>
        <begin position="12"/>
        <end position="25"/>
    </location>
</feature>
<gene>
    <name evidence="7" type="ORF">TIFTF001_009648</name>
</gene>
<evidence type="ECO:0000313" key="8">
    <source>
        <dbReference type="Proteomes" id="UP001187192"/>
    </source>
</evidence>
<dbReference type="EMBL" id="BTGU01000011">
    <property type="protein sequence ID" value="GMN40416.1"/>
    <property type="molecule type" value="Genomic_DNA"/>
</dbReference>
<dbReference type="GO" id="GO:0006357">
    <property type="term" value="P:regulation of transcription by RNA polymerase II"/>
    <property type="evidence" value="ECO:0007669"/>
    <property type="project" value="TreeGrafter"/>
</dbReference>
<keyword evidence="2 4" id="KW-0863">Zinc-finger</keyword>
<keyword evidence="8" id="KW-1185">Reference proteome</keyword>
<evidence type="ECO:0000313" key="7">
    <source>
        <dbReference type="EMBL" id="GMN40416.1"/>
    </source>
</evidence>
<accession>A0AA88AHG9</accession>
<dbReference type="Gramene" id="FCD_00015294-RA">
    <property type="protein sequence ID" value="FCD_00015294-RA:cds"/>
    <property type="gene ID" value="FCD_00015294"/>
</dbReference>
<dbReference type="AlphaFoldDB" id="A0AA88AHG9"/>
<evidence type="ECO:0000256" key="5">
    <source>
        <dbReference type="SAM" id="MobiDB-lite"/>
    </source>
</evidence>
<dbReference type="Proteomes" id="UP001187192">
    <property type="component" value="Unassembled WGS sequence"/>
</dbReference>
<feature type="domain" description="BED-type" evidence="6">
    <location>
        <begin position="37"/>
        <end position="93"/>
    </location>
</feature>
<feature type="region of interest" description="Disordered" evidence="5">
    <location>
        <begin position="1"/>
        <end position="31"/>
    </location>
</feature>
<evidence type="ECO:0000256" key="4">
    <source>
        <dbReference type="PROSITE-ProRule" id="PRU00027"/>
    </source>
</evidence>
<dbReference type="PANTHER" id="PTHR34396:SF27">
    <property type="entry name" value="OS08G0208700 PROTEIN"/>
    <property type="match status" value="1"/>
</dbReference>